<dbReference type="AlphaFoldDB" id="A0A1H1HJP4"/>
<gene>
    <name evidence="2" type="ORF">SAMN04489842_2813</name>
</gene>
<organism evidence="2 3">
    <name type="scientific">Natronobacterium texcoconense</name>
    <dbReference type="NCBI Taxonomy" id="1095778"/>
    <lineage>
        <taxon>Archaea</taxon>
        <taxon>Methanobacteriati</taxon>
        <taxon>Methanobacteriota</taxon>
        <taxon>Stenosarchaea group</taxon>
        <taxon>Halobacteria</taxon>
        <taxon>Halobacteriales</taxon>
        <taxon>Natrialbaceae</taxon>
        <taxon>Natronobacterium</taxon>
    </lineage>
</organism>
<keyword evidence="3" id="KW-1185">Reference proteome</keyword>
<evidence type="ECO:0000313" key="2">
    <source>
        <dbReference type="EMBL" id="SDR25627.1"/>
    </source>
</evidence>
<evidence type="ECO:0000259" key="1">
    <source>
        <dbReference type="Pfam" id="PF18545"/>
    </source>
</evidence>
<dbReference type="Proteomes" id="UP000198848">
    <property type="component" value="Unassembled WGS sequence"/>
</dbReference>
<dbReference type="InterPro" id="IPR040624">
    <property type="entry name" value="HalOD1"/>
</dbReference>
<name>A0A1H1HJP4_NATTX</name>
<accession>A0A1H1HJP4</accession>
<dbReference type="Pfam" id="PF18545">
    <property type="entry name" value="HalOD1"/>
    <property type="match status" value="1"/>
</dbReference>
<dbReference type="EMBL" id="FNLC01000003">
    <property type="protein sequence ID" value="SDR25627.1"/>
    <property type="molecule type" value="Genomic_DNA"/>
</dbReference>
<evidence type="ECO:0000313" key="3">
    <source>
        <dbReference type="Proteomes" id="UP000198848"/>
    </source>
</evidence>
<reference evidence="3" key="1">
    <citation type="submission" date="2016-10" db="EMBL/GenBank/DDBJ databases">
        <authorList>
            <person name="Varghese N."/>
            <person name="Submissions S."/>
        </authorList>
    </citation>
    <scope>NUCLEOTIDE SEQUENCE [LARGE SCALE GENOMIC DNA]</scope>
    <source>
        <strain evidence="3">DSM 24767</strain>
    </source>
</reference>
<sequence>MGDFDTMSTSVCAQYDWSTAEPSIAIVEAIATLENIDPLDVSMSLDCTLFDHINPDALDTLITDDKPISISFALDEYSIRMDEDGLVVSQ</sequence>
<feature type="domain" description="Halobacterial output" evidence="1">
    <location>
        <begin position="19"/>
        <end position="87"/>
    </location>
</feature>
<protein>
    <recommendedName>
        <fullName evidence="1">Halobacterial output domain-containing protein</fullName>
    </recommendedName>
</protein>
<proteinExistence type="predicted"/>